<dbReference type="InterPro" id="IPR009057">
    <property type="entry name" value="Homeodomain-like_sf"/>
</dbReference>
<dbReference type="InterPro" id="IPR003313">
    <property type="entry name" value="AraC-bd"/>
</dbReference>
<feature type="region of interest" description="Disordered" evidence="4">
    <location>
        <begin position="311"/>
        <end position="338"/>
    </location>
</feature>
<dbReference type="EMBL" id="BAAALF010000097">
    <property type="protein sequence ID" value="GAA1251808.1"/>
    <property type="molecule type" value="Genomic_DNA"/>
</dbReference>
<gene>
    <name evidence="6" type="ORF">GCM10009665_48120</name>
</gene>
<feature type="domain" description="HTH araC/xylS-type" evidence="5">
    <location>
        <begin position="219"/>
        <end position="318"/>
    </location>
</feature>
<proteinExistence type="predicted"/>
<organism evidence="6 7">
    <name type="scientific">Kitasatospora nipponensis</name>
    <dbReference type="NCBI Taxonomy" id="258049"/>
    <lineage>
        <taxon>Bacteria</taxon>
        <taxon>Bacillati</taxon>
        <taxon>Actinomycetota</taxon>
        <taxon>Actinomycetes</taxon>
        <taxon>Kitasatosporales</taxon>
        <taxon>Streptomycetaceae</taxon>
        <taxon>Kitasatospora</taxon>
    </lineage>
</organism>
<reference evidence="6 7" key="1">
    <citation type="journal article" date="2019" name="Int. J. Syst. Evol. Microbiol.">
        <title>The Global Catalogue of Microorganisms (GCM) 10K type strain sequencing project: providing services to taxonomists for standard genome sequencing and annotation.</title>
        <authorList>
            <consortium name="The Broad Institute Genomics Platform"/>
            <consortium name="The Broad Institute Genome Sequencing Center for Infectious Disease"/>
            <person name="Wu L."/>
            <person name="Ma J."/>
        </authorList>
    </citation>
    <scope>NUCLEOTIDE SEQUENCE [LARGE SCALE GENOMIC DNA]</scope>
    <source>
        <strain evidence="6 7">JCM 13004</strain>
    </source>
</reference>
<dbReference type="PRINTS" id="PR00032">
    <property type="entry name" value="HTHARAC"/>
</dbReference>
<keyword evidence="3" id="KW-0804">Transcription</keyword>
<protein>
    <submittedName>
        <fullName evidence="6">AraC family transcriptional regulator</fullName>
    </submittedName>
</protein>
<evidence type="ECO:0000313" key="7">
    <source>
        <dbReference type="Proteomes" id="UP001500037"/>
    </source>
</evidence>
<evidence type="ECO:0000256" key="4">
    <source>
        <dbReference type="SAM" id="MobiDB-lite"/>
    </source>
</evidence>
<dbReference type="Pfam" id="PF12833">
    <property type="entry name" value="HTH_18"/>
    <property type="match status" value="1"/>
</dbReference>
<dbReference type="Proteomes" id="UP001500037">
    <property type="component" value="Unassembled WGS sequence"/>
</dbReference>
<dbReference type="SMART" id="SM00342">
    <property type="entry name" value="HTH_ARAC"/>
    <property type="match status" value="1"/>
</dbReference>
<name>A0ABN1WKL5_9ACTN</name>
<feature type="compositionally biased region" description="Basic and acidic residues" evidence="4">
    <location>
        <begin position="315"/>
        <end position="328"/>
    </location>
</feature>
<accession>A0ABN1WKL5</accession>
<dbReference type="InterPro" id="IPR050204">
    <property type="entry name" value="AraC_XylS_family_regulators"/>
</dbReference>
<keyword evidence="1" id="KW-0805">Transcription regulation</keyword>
<evidence type="ECO:0000256" key="2">
    <source>
        <dbReference type="ARBA" id="ARBA00023125"/>
    </source>
</evidence>
<dbReference type="PROSITE" id="PS01124">
    <property type="entry name" value="HTH_ARAC_FAMILY_2"/>
    <property type="match status" value="1"/>
</dbReference>
<dbReference type="InterPro" id="IPR037923">
    <property type="entry name" value="HTH-like"/>
</dbReference>
<dbReference type="InterPro" id="IPR018060">
    <property type="entry name" value="HTH_AraC"/>
</dbReference>
<dbReference type="InterPro" id="IPR020449">
    <property type="entry name" value="Tscrpt_reg_AraC-type_HTH"/>
</dbReference>
<dbReference type="Gene3D" id="1.10.10.60">
    <property type="entry name" value="Homeodomain-like"/>
    <property type="match status" value="1"/>
</dbReference>
<comment type="caution">
    <text evidence="6">The sequence shown here is derived from an EMBL/GenBank/DDBJ whole genome shotgun (WGS) entry which is preliminary data.</text>
</comment>
<dbReference type="SUPFAM" id="SSF51215">
    <property type="entry name" value="Regulatory protein AraC"/>
    <property type="match status" value="1"/>
</dbReference>
<sequence>MAGRSGRAAARIADYRGGPDQFPLPAPESDLVSGLVAERGRMPELHGLQVPQPHRLPFAIGSFESIGPLSLADYPHRHSFFEIVLVTGGTGRHVLDLVAHPVEPPRLGVIAPGQVHHWQDVRGITGWVILFNEDFLLGHPGDGEALRALGRRPWPLLDPVMAARFSSLAAELADEYLLGGEGCAEVLRAGLHILIVWAARLGAPASGVAASGGRAAELASAFARLVADPGRGERSVAGCARELGVSVAHLHEVVRRQVGRTPGRLIREQQTLEAKRLIAVTNLTISQVAAAIGFVDPAYFSRFFRRETGMTPGGYRREVREKHQDPRDPSIVAPGAPA</sequence>
<evidence type="ECO:0000256" key="3">
    <source>
        <dbReference type="ARBA" id="ARBA00023163"/>
    </source>
</evidence>
<evidence type="ECO:0000313" key="6">
    <source>
        <dbReference type="EMBL" id="GAA1251808.1"/>
    </source>
</evidence>
<evidence type="ECO:0000256" key="1">
    <source>
        <dbReference type="ARBA" id="ARBA00023015"/>
    </source>
</evidence>
<dbReference type="Pfam" id="PF02311">
    <property type="entry name" value="AraC_binding"/>
    <property type="match status" value="1"/>
</dbReference>
<dbReference type="SUPFAM" id="SSF46689">
    <property type="entry name" value="Homeodomain-like"/>
    <property type="match status" value="1"/>
</dbReference>
<keyword evidence="2" id="KW-0238">DNA-binding</keyword>
<keyword evidence="7" id="KW-1185">Reference proteome</keyword>
<dbReference type="PANTHER" id="PTHR46796">
    <property type="entry name" value="HTH-TYPE TRANSCRIPTIONAL ACTIVATOR RHAS-RELATED"/>
    <property type="match status" value="1"/>
</dbReference>
<evidence type="ECO:0000259" key="5">
    <source>
        <dbReference type="PROSITE" id="PS01124"/>
    </source>
</evidence>